<evidence type="ECO:0000313" key="2">
    <source>
        <dbReference type="EMBL" id="KAH9320547.1"/>
    </source>
</evidence>
<organism evidence="2 3">
    <name type="scientific">Taxus chinensis</name>
    <name type="common">Chinese yew</name>
    <name type="synonym">Taxus wallichiana var. chinensis</name>
    <dbReference type="NCBI Taxonomy" id="29808"/>
    <lineage>
        <taxon>Eukaryota</taxon>
        <taxon>Viridiplantae</taxon>
        <taxon>Streptophyta</taxon>
        <taxon>Embryophyta</taxon>
        <taxon>Tracheophyta</taxon>
        <taxon>Spermatophyta</taxon>
        <taxon>Pinopsida</taxon>
        <taxon>Pinidae</taxon>
        <taxon>Conifers II</taxon>
        <taxon>Cupressales</taxon>
        <taxon>Taxaceae</taxon>
        <taxon>Taxus</taxon>
    </lineage>
</organism>
<comment type="caution">
    <text evidence="2">The sequence shown here is derived from an EMBL/GenBank/DDBJ whole genome shotgun (WGS) entry which is preliminary data.</text>
</comment>
<dbReference type="SMART" id="SM01045">
    <property type="entry name" value="BURP"/>
    <property type="match status" value="1"/>
</dbReference>
<dbReference type="PANTHER" id="PTHR31236:SF2">
    <property type="entry name" value="BURP DOMAIN PROTEIN RD22"/>
    <property type="match status" value="1"/>
</dbReference>
<evidence type="ECO:0000313" key="3">
    <source>
        <dbReference type="Proteomes" id="UP000824469"/>
    </source>
</evidence>
<feature type="non-terminal residue" evidence="2">
    <location>
        <position position="1"/>
    </location>
</feature>
<name>A0AA38GBK9_TAXCH</name>
<reference evidence="2 3" key="1">
    <citation type="journal article" date="2021" name="Nat. Plants">
        <title>The Taxus genome provides insights into paclitaxel biosynthesis.</title>
        <authorList>
            <person name="Xiong X."/>
            <person name="Gou J."/>
            <person name="Liao Q."/>
            <person name="Li Y."/>
            <person name="Zhou Q."/>
            <person name="Bi G."/>
            <person name="Li C."/>
            <person name="Du R."/>
            <person name="Wang X."/>
            <person name="Sun T."/>
            <person name="Guo L."/>
            <person name="Liang H."/>
            <person name="Lu P."/>
            <person name="Wu Y."/>
            <person name="Zhang Z."/>
            <person name="Ro D.K."/>
            <person name="Shang Y."/>
            <person name="Huang S."/>
            <person name="Yan J."/>
        </authorList>
    </citation>
    <scope>NUCLEOTIDE SEQUENCE [LARGE SCALE GENOMIC DNA]</scope>
    <source>
        <strain evidence="2">Ta-2019</strain>
    </source>
</reference>
<dbReference type="InterPro" id="IPR044816">
    <property type="entry name" value="BURP"/>
</dbReference>
<sequence length="308" mass="34048">ISVAGVANKMRFLANVVFLIVSQSIVESGARSLQAKSVSPTVNYWHEKLPMTPIPNAILKLVSPVSSSPTLNTFLNRTDIASHSYTSFKYYKLGSSDEQILANPSVSIVLLEKDFQIGRKVTLDLGWKNSPEAYFIPRTKTHTIPFSSDKLSLALEDLKIPQGSEMAVAMKQTLEECEHPAMNGETEFCADSLESMIDYTTSKLATNHVNALALDVPDRGSKSVKQQQQYSVVAFPFQSQYASKAVICHRETYAYAVYYCHELEATRAMQVSLKGEDGSSLQGVGVCHANTNAWNPEQEFLKVLNVKP</sequence>
<feature type="non-terminal residue" evidence="2">
    <location>
        <position position="308"/>
    </location>
</feature>
<dbReference type="EMBL" id="JAHRHJ020000003">
    <property type="protein sequence ID" value="KAH9320547.1"/>
    <property type="molecule type" value="Genomic_DNA"/>
</dbReference>
<gene>
    <name evidence="2" type="ORF">KI387_015186</name>
</gene>
<dbReference type="AlphaFoldDB" id="A0AA38GBK9"/>
<dbReference type="Proteomes" id="UP000824469">
    <property type="component" value="Unassembled WGS sequence"/>
</dbReference>
<evidence type="ECO:0000259" key="1">
    <source>
        <dbReference type="PROSITE" id="PS51277"/>
    </source>
</evidence>
<dbReference type="OMA" id="YCHELEA"/>
<keyword evidence="3" id="KW-1185">Reference proteome</keyword>
<dbReference type="PANTHER" id="PTHR31236">
    <property type="entry name" value="BURP DOMAIN PROTEIN USPL1-LIKE"/>
    <property type="match status" value="1"/>
</dbReference>
<feature type="domain" description="BURP" evidence="1">
    <location>
        <begin position="109"/>
        <end position="308"/>
    </location>
</feature>
<dbReference type="InterPro" id="IPR004873">
    <property type="entry name" value="BURP_dom"/>
</dbReference>
<dbReference type="Pfam" id="PF03181">
    <property type="entry name" value="BURP"/>
    <property type="match status" value="1"/>
</dbReference>
<dbReference type="PROSITE" id="PS51277">
    <property type="entry name" value="BURP"/>
    <property type="match status" value="1"/>
</dbReference>
<proteinExistence type="predicted"/>
<protein>
    <recommendedName>
        <fullName evidence="1">BURP domain-containing protein</fullName>
    </recommendedName>
</protein>
<accession>A0AA38GBK9</accession>